<accession>A0ACB9Z415</accession>
<sequence length="346" mass="38778">MSYNSHEAEQVGYACAALSVFILCSRIIISRWRREPIDLSFFLVILSMVVIIGRIITNNFYLEFGTTIDVLHNPHFSESNDTSRLKTGSILVLLARVLLTGVLWLQICLLLLFYSRITSGITWADRLTKVAWITALLTFVAIVLSTFLECHPIELYWQVEPSPGHCVEAHVQLLLQGIANIVIDILLLTIAYPLICLRKRSLSEYISLYTLFALGTFCIVITVIRIVLVLTEGSSQTTRSLWASVQMFVSCFVANAPTIYGSLRVARRKRSGQRSALGYASGDPSTSIRPSRPEGESWIKMDEEIALTSTEPNTLVAPPIAILVKSDEWHGQWELKRAAFDLLPMV</sequence>
<dbReference type="EMBL" id="MU393458">
    <property type="protein sequence ID" value="KAI4866514.1"/>
    <property type="molecule type" value="Genomic_DNA"/>
</dbReference>
<protein>
    <submittedName>
        <fullName evidence="1">Uncharacterized protein</fullName>
    </submittedName>
</protein>
<evidence type="ECO:0000313" key="2">
    <source>
        <dbReference type="Proteomes" id="UP001497700"/>
    </source>
</evidence>
<organism evidence="1 2">
    <name type="scientific">Hypoxylon rubiginosum</name>
    <dbReference type="NCBI Taxonomy" id="110542"/>
    <lineage>
        <taxon>Eukaryota</taxon>
        <taxon>Fungi</taxon>
        <taxon>Dikarya</taxon>
        <taxon>Ascomycota</taxon>
        <taxon>Pezizomycotina</taxon>
        <taxon>Sordariomycetes</taxon>
        <taxon>Xylariomycetidae</taxon>
        <taxon>Xylariales</taxon>
        <taxon>Hypoxylaceae</taxon>
        <taxon>Hypoxylon</taxon>
    </lineage>
</organism>
<comment type="caution">
    <text evidence="1">The sequence shown here is derived from an EMBL/GenBank/DDBJ whole genome shotgun (WGS) entry which is preliminary data.</text>
</comment>
<gene>
    <name evidence="1" type="ORF">F4820DRAFT_457571</name>
</gene>
<evidence type="ECO:0000313" key="1">
    <source>
        <dbReference type="EMBL" id="KAI4866514.1"/>
    </source>
</evidence>
<dbReference type="Proteomes" id="UP001497700">
    <property type="component" value="Unassembled WGS sequence"/>
</dbReference>
<name>A0ACB9Z415_9PEZI</name>
<keyword evidence="2" id="KW-1185">Reference proteome</keyword>
<reference evidence="1 2" key="1">
    <citation type="journal article" date="2022" name="New Phytol.">
        <title>Ecological generalism drives hyperdiversity of secondary metabolite gene clusters in xylarialean endophytes.</title>
        <authorList>
            <person name="Franco M.E.E."/>
            <person name="Wisecaver J.H."/>
            <person name="Arnold A.E."/>
            <person name="Ju Y.M."/>
            <person name="Slot J.C."/>
            <person name="Ahrendt S."/>
            <person name="Moore L.P."/>
            <person name="Eastman K.E."/>
            <person name="Scott K."/>
            <person name="Konkel Z."/>
            <person name="Mondo S.J."/>
            <person name="Kuo A."/>
            <person name="Hayes R.D."/>
            <person name="Haridas S."/>
            <person name="Andreopoulos B."/>
            <person name="Riley R."/>
            <person name="LaButti K."/>
            <person name="Pangilinan J."/>
            <person name="Lipzen A."/>
            <person name="Amirebrahimi M."/>
            <person name="Yan J."/>
            <person name="Adam C."/>
            <person name="Keymanesh K."/>
            <person name="Ng V."/>
            <person name="Louie K."/>
            <person name="Northen T."/>
            <person name="Drula E."/>
            <person name="Henrissat B."/>
            <person name="Hsieh H.M."/>
            <person name="Youens-Clark K."/>
            <person name="Lutzoni F."/>
            <person name="Miadlikowska J."/>
            <person name="Eastwood D.C."/>
            <person name="Hamelin R.C."/>
            <person name="Grigoriev I.V."/>
            <person name="U'Ren J.M."/>
        </authorList>
    </citation>
    <scope>NUCLEOTIDE SEQUENCE [LARGE SCALE GENOMIC DNA]</scope>
    <source>
        <strain evidence="1 2">CBS 119005</strain>
    </source>
</reference>
<proteinExistence type="predicted"/>